<keyword evidence="1" id="KW-1133">Transmembrane helix</keyword>
<sequence>MTGKRTVTALAVLVALAKNKATYKFLGVLLVALGVANGETIMTGVMTVACAFLGCV</sequence>
<keyword evidence="1" id="KW-0472">Membrane</keyword>
<protein>
    <submittedName>
        <fullName evidence="2">Membrane protein</fullName>
    </submittedName>
</protein>
<dbReference type="Proteomes" id="UP000515980">
    <property type="component" value="Segment"/>
</dbReference>
<dbReference type="NCBIfam" id="NF040465">
    <property type="entry name" value="T7_gp19.5"/>
    <property type="match status" value="1"/>
</dbReference>
<organism evidence="2 3">
    <name type="scientific">Pseudomonas phage Stalingrad</name>
    <dbReference type="NCBI Taxonomy" id="2762287"/>
    <lineage>
        <taxon>Viruses</taxon>
        <taxon>Duplodnaviria</taxon>
        <taxon>Heunggongvirae</taxon>
        <taxon>Uroviricota</taxon>
        <taxon>Caudoviricetes</taxon>
        <taxon>Autographivirales</taxon>
        <taxon>Autotranscriptaviridae</taxon>
        <taxon>Studiervirinae</taxon>
        <taxon>Troedvirus</taxon>
        <taxon>Troedvirus stalingrad</taxon>
    </lineage>
</organism>
<evidence type="ECO:0000256" key="1">
    <source>
        <dbReference type="SAM" id="Phobius"/>
    </source>
</evidence>
<accession>A0A7G8LJ85</accession>
<name>A0A7G8LJ85_9CAUD</name>
<reference evidence="2 3" key="1">
    <citation type="submission" date="2020-07" db="EMBL/GenBank/DDBJ databases">
        <authorList>
            <person name="Rupe E.O."/>
            <person name="Bordelon E."/>
            <person name="Abraham A."/>
            <person name="Temple L."/>
            <person name="McNeal J."/>
        </authorList>
    </citation>
    <scope>NUCLEOTIDE SEQUENCE [LARGE SCALE GENOMIC DNA]</scope>
</reference>
<keyword evidence="3" id="KW-1185">Reference proteome</keyword>
<evidence type="ECO:0000313" key="2">
    <source>
        <dbReference type="EMBL" id="QNJ57307.1"/>
    </source>
</evidence>
<evidence type="ECO:0000313" key="3">
    <source>
        <dbReference type="Proteomes" id="UP000515980"/>
    </source>
</evidence>
<feature type="transmembrane region" description="Helical" evidence="1">
    <location>
        <begin position="27"/>
        <end position="53"/>
    </location>
</feature>
<dbReference type="EMBL" id="MT711887">
    <property type="protein sequence ID" value="QNJ57307.1"/>
    <property type="molecule type" value="Genomic_DNA"/>
</dbReference>
<proteinExistence type="predicted"/>
<keyword evidence="1" id="KW-0812">Transmembrane</keyword>
<gene>
    <name evidence="2" type="ORF">Stalingrad_48</name>
</gene>